<dbReference type="AlphaFoldDB" id="A0A0D6JQ22"/>
<dbReference type="EMBL" id="CSTE01000002">
    <property type="protein sequence ID" value="CQR49685.1"/>
    <property type="molecule type" value="Genomic_DNA"/>
</dbReference>
<dbReference type="RefSeq" id="WP_089777554.1">
    <property type="nucleotide sequence ID" value="NZ_CABLRR010000002.1"/>
</dbReference>
<evidence type="ECO:0000256" key="1">
    <source>
        <dbReference type="SAM" id="MobiDB-lite"/>
    </source>
</evidence>
<feature type="region of interest" description="Disordered" evidence="1">
    <location>
        <begin position="1"/>
        <end position="43"/>
    </location>
</feature>
<keyword evidence="3" id="KW-1185">Reference proteome</keyword>
<accession>A0A0D6JQ22</accession>
<proteinExistence type="predicted"/>
<reference evidence="3" key="1">
    <citation type="submission" date="2015-03" db="EMBL/GenBank/DDBJ databases">
        <authorList>
            <person name="Urmite Genomes"/>
        </authorList>
    </citation>
    <scope>NUCLEOTIDE SEQUENCE [LARGE SCALE GENOMIC DNA]</scope>
    <source>
        <strain evidence="3">Arc-Hr</strain>
    </source>
</reference>
<name>A0A0D6JQ22_9EURY</name>
<protein>
    <recommendedName>
        <fullName evidence="4">Tat (Twin-arginine translocation) pathway signal sequence domain-containing protein</fullName>
    </recommendedName>
</protein>
<evidence type="ECO:0008006" key="4">
    <source>
        <dbReference type="Google" id="ProtNLM"/>
    </source>
</evidence>
<gene>
    <name evidence="2" type="ORF">BN996_01153</name>
</gene>
<dbReference type="Proteomes" id="UP000198902">
    <property type="component" value="Unassembled WGS sequence"/>
</dbReference>
<evidence type="ECO:0000313" key="3">
    <source>
        <dbReference type="Proteomes" id="UP000198902"/>
    </source>
</evidence>
<evidence type="ECO:0000313" key="2">
    <source>
        <dbReference type="EMBL" id="CQR49685.1"/>
    </source>
</evidence>
<organism evidence="2 3">
    <name type="scientific">Haloferax massiliensis</name>
    <dbReference type="NCBI Taxonomy" id="1476858"/>
    <lineage>
        <taxon>Archaea</taxon>
        <taxon>Methanobacteriati</taxon>
        <taxon>Methanobacteriota</taxon>
        <taxon>Stenosarchaea group</taxon>
        <taxon>Halobacteria</taxon>
        <taxon>Halobacteriales</taxon>
        <taxon>Haloferacaceae</taxon>
        <taxon>Haloferax</taxon>
    </lineage>
</organism>
<sequence>MSPDDVPPADDDSEAVRARDDSESDSDSPSDAPRSDDRSSLSRRQLLGLVGGAGAVGGIGWFRPTWLPDPITDWLTTVYPNPPSNYVWRPPVSDEHADAAVRRLEETVEQAKQLRSRIDLDSVDEEMRFHLRGSPAGGHLESAKEERDTRDRLFSATYGMLFAGEAVGYAKIALGEEDPEARLERGRELREASDAVADSISAYRVSAPGRDLGYLYAIERELAFVRISSHWNGTSVGGDPDSVDEYSPHGLASTWGSQLRAEQRLANARHYREQYRSGLGDDPQPRRERLDDALRGLLAETDRFPRRDEMRTKLEDELELDRSSPYGAARWGLYMLCFDNGFRFYGNDLRRDLTVFRVVKTGQALLARRAHDFALDALDVDPGDTDYDSGRSFRAKRRAMRDFRATRDEYDSNFAGVVANEAASIIRAGEVSLEMGDGPAWKERVESAVYYLVGAGMMRELGNVVEPLVSRDAT</sequence>
<dbReference type="OrthoDB" id="269065at2157"/>